<accession>A0A8S5THX8</accession>
<reference evidence="1" key="1">
    <citation type="journal article" date="2021" name="Proc. Natl. Acad. Sci. U.S.A.">
        <title>A Catalog of Tens of Thousands of Viruses from Human Metagenomes Reveals Hidden Associations with Chronic Diseases.</title>
        <authorList>
            <person name="Tisza M.J."/>
            <person name="Buck C.B."/>
        </authorList>
    </citation>
    <scope>NUCLEOTIDE SEQUENCE</scope>
    <source>
        <strain evidence="1">CtIty1</strain>
    </source>
</reference>
<organism evidence="1">
    <name type="scientific">Myoviridae sp. ctIty1</name>
    <dbReference type="NCBI Taxonomy" id="2827673"/>
    <lineage>
        <taxon>Viruses</taxon>
        <taxon>Duplodnaviria</taxon>
        <taxon>Heunggongvirae</taxon>
        <taxon>Uroviricota</taxon>
        <taxon>Caudoviricetes</taxon>
    </lineage>
</organism>
<evidence type="ECO:0000313" key="1">
    <source>
        <dbReference type="EMBL" id="DAF62370.1"/>
    </source>
</evidence>
<proteinExistence type="predicted"/>
<sequence>MGAHESSLILEGVKVFKVEKTQQESHVFEISMNLIMLIFSY</sequence>
<name>A0A8S5THX8_9CAUD</name>
<protein>
    <submittedName>
        <fullName evidence="1">Uncharacterized protein</fullName>
    </submittedName>
</protein>
<dbReference type="EMBL" id="BK032823">
    <property type="protein sequence ID" value="DAF62370.1"/>
    <property type="molecule type" value="Genomic_DNA"/>
</dbReference>